<dbReference type="AlphaFoldDB" id="A0A8C0MBK9"/>
<protein>
    <recommendedName>
        <fullName evidence="5">Beta-defensin</fullName>
    </recommendedName>
</protein>
<organism evidence="2 4">
    <name type="scientific">Canis lupus familiaris</name>
    <name type="common">Dog</name>
    <name type="synonym">Canis familiaris</name>
    <dbReference type="NCBI Taxonomy" id="9615"/>
    <lineage>
        <taxon>Eukaryota</taxon>
        <taxon>Metazoa</taxon>
        <taxon>Chordata</taxon>
        <taxon>Craniata</taxon>
        <taxon>Vertebrata</taxon>
        <taxon>Euteleostomi</taxon>
        <taxon>Mammalia</taxon>
        <taxon>Eutheria</taxon>
        <taxon>Laurasiatheria</taxon>
        <taxon>Carnivora</taxon>
        <taxon>Caniformia</taxon>
        <taxon>Canidae</taxon>
        <taxon>Canis</taxon>
    </lineage>
</organism>
<dbReference type="Ensembl" id="ENSCAFT00000065853.2">
    <property type="protein sequence ID" value="ENSCAFP00000050490.1"/>
    <property type="gene ID" value="ENSCAFG00000043068.2"/>
</dbReference>
<name>A0A8C0MBK9_CANLF</name>
<evidence type="ECO:0000313" key="4">
    <source>
        <dbReference type="Proteomes" id="UP000694429"/>
    </source>
</evidence>
<dbReference type="Ensembl" id="ENSCAFT00030007683.1">
    <property type="protein sequence ID" value="ENSCAFP00030006736.1"/>
    <property type="gene ID" value="ENSCAFG00030004143.1"/>
</dbReference>
<evidence type="ECO:0008006" key="5">
    <source>
        <dbReference type="Google" id="ProtNLM"/>
    </source>
</evidence>
<accession>A0A8P0T351</accession>
<evidence type="ECO:0000313" key="3">
    <source>
        <dbReference type="Proteomes" id="UP000002254"/>
    </source>
</evidence>
<proteinExistence type="predicted"/>
<accession>A0A8C0MBK9</accession>
<reference evidence="2" key="2">
    <citation type="submission" date="2019-03" db="EMBL/GenBank/DDBJ databases">
        <authorList>
            <person name="Warren W.C."/>
            <person name="Johnson G.S."/>
        </authorList>
    </citation>
    <scope>NUCLEOTIDE SEQUENCE [LARGE SCALE GENOMIC DNA]</scope>
    <source>
        <strain evidence="2">Basenji</strain>
    </source>
</reference>
<reference evidence="2" key="3">
    <citation type="submission" date="2025-05" db="UniProtKB">
        <authorList>
            <consortium name="Ensembl"/>
        </authorList>
    </citation>
    <scope>IDENTIFICATION</scope>
</reference>
<evidence type="ECO:0000313" key="1">
    <source>
        <dbReference type="Ensembl" id="ENSCAFP00000050490.1"/>
    </source>
</evidence>
<sequence length="67" mass="7964">LCSFYYLININCYVTHILPKSKTLVDPAECTNSFGHRMVRCFQGEEFRQICYLHNKACCYDILYDEE</sequence>
<dbReference type="Proteomes" id="UP000694429">
    <property type="component" value="Chromosome 12"/>
</dbReference>
<dbReference type="Proteomes" id="UP000002254">
    <property type="component" value="Chromosome 12"/>
</dbReference>
<evidence type="ECO:0000313" key="2">
    <source>
        <dbReference type="Ensembl" id="ENSCAFP00030006736.1"/>
    </source>
</evidence>
<reference evidence="1 3" key="1">
    <citation type="journal article" date="2005" name="Nature">
        <title>Genome sequence, comparative analysis and haplotype structure of the domestic dog.</title>
        <authorList>
            <consortium name="Broad Sequencing Platform"/>
            <person name="Lindblad-Toh K."/>
            <person name="Wade C.M."/>
            <person name="Mikkelsen T.S."/>
            <person name="Karlsson E.K."/>
            <person name="Jaffe D.B."/>
            <person name="Kamal M."/>
            <person name="Clamp M."/>
            <person name="Chang J.L."/>
            <person name="Kulbokas E.J. III"/>
            <person name="Zody M.C."/>
            <person name="Mauceli E."/>
            <person name="Xie X."/>
            <person name="Breen M."/>
            <person name="Wayne R.K."/>
            <person name="Ostrander E.A."/>
            <person name="Ponting C.P."/>
            <person name="Galibert F."/>
            <person name="Smith D.R."/>
            <person name="DeJong P.J."/>
            <person name="Kirkness E."/>
            <person name="Alvarez P."/>
            <person name="Biagi T."/>
            <person name="Brockman W."/>
            <person name="Butler J."/>
            <person name="Chin C.W."/>
            <person name="Cook A."/>
            <person name="Cuff J."/>
            <person name="Daly M.J."/>
            <person name="DeCaprio D."/>
            <person name="Gnerre S."/>
            <person name="Grabherr M."/>
            <person name="Kellis M."/>
            <person name="Kleber M."/>
            <person name="Bardeleben C."/>
            <person name="Goodstadt L."/>
            <person name="Heger A."/>
            <person name="Hitte C."/>
            <person name="Kim L."/>
            <person name="Koepfli K.P."/>
            <person name="Parker H.G."/>
            <person name="Pollinger J.P."/>
            <person name="Searle S.M."/>
            <person name="Sutter N.B."/>
            <person name="Thomas R."/>
            <person name="Webber C."/>
            <person name="Baldwin J."/>
            <person name="Abebe A."/>
            <person name="Abouelleil A."/>
            <person name="Aftuck L."/>
            <person name="Ait-Zahra M."/>
            <person name="Aldredge T."/>
            <person name="Allen N."/>
            <person name="An P."/>
            <person name="Anderson S."/>
            <person name="Antoine C."/>
            <person name="Arachchi H."/>
            <person name="Aslam A."/>
            <person name="Ayotte L."/>
            <person name="Bachantsang P."/>
            <person name="Barry A."/>
            <person name="Bayul T."/>
            <person name="Benamara M."/>
            <person name="Berlin A."/>
            <person name="Bessette D."/>
            <person name="Blitshteyn B."/>
            <person name="Bloom T."/>
            <person name="Blye J."/>
            <person name="Boguslavskiy L."/>
            <person name="Bonnet C."/>
            <person name="Boukhgalter B."/>
            <person name="Brown A."/>
            <person name="Cahill P."/>
            <person name="Calixte N."/>
            <person name="Camarata J."/>
            <person name="Cheshatsang Y."/>
            <person name="Chu J."/>
            <person name="Citroen M."/>
            <person name="Collymore A."/>
            <person name="Cooke P."/>
            <person name="Dawoe T."/>
            <person name="Daza R."/>
            <person name="Decktor K."/>
            <person name="DeGray S."/>
            <person name="Dhargay N."/>
            <person name="Dooley K."/>
            <person name="Dooley K."/>
            <person name="Dorje P."/>
            <person name="Dorjee K."/>
            <person name="Dorris L."/>
            <person name="Duffey N."/>
            <person name="Dupes A."/>
            <person name="Egbiremolen O."/>
            <person name="Elong R."/>
            <person name="Falk J."/>
            <person name="Farina A."/>
            <person name="Faro S."/>
            <person name="Ferguson D."/>
            <person name="Ferreira P."/>
            <person name="Fisher S."/>
            <person name="FitzGerald M."/>
            <person name="Foley K."/>
            <person name="Foley C."/>
            <person name="Franke A."/>
            <person name="Friedrich D."/>
            <person name="Gage D."/>
            <person name="Garber M."/>
            <person name="Gearin G."/>
            <person name="Giannoukos G."/>
            <person name="Goode T."/>
            <person name="Goyette A."/>
            <person name="Graham J."/>
            <person name="Grandbois E."/>
            <person name="Gyaltsen K."/>
            <person name="Hafez N."/>
            <person name="Hagopian D."/>
            <person name="Hagos B."/>
            <person name="Hall J."/>
            <person name="Healy C."/>
            <person name="Hegarty R."/>
            <person name="Honan T."/>
            <person name="Horn A."/>
            <person name="Houde N."/>
            <person name="Hughes L."/>
            <person name="Hunnicutt L."/>
            <person name="Husby M."/>
            <person name="Jester B."/>
            <person name="Jones C."/>
            <person name="Kamat A."/>
            <person name="Kanga B."/>
            <person name="Kells C."/>
            <person name="Khazanovich D."/>
            <person name="Kieu A.C."/>
            <person name="Kisner P."/>
            <person name="Kumar M."/>
            <person name="Lance K."/>
            <person name="Landers T."/>
            <person name="Lara M."/>
            <person name="Lee W."/>
            <person name="Leger J.P."/>
            <person name="Lennon N."/>
            <person name="Leuper L."/>
            <person name="LeVine S."/>
            <person name="Liu J."/>
            <person name="Liu X."/>
            <person name="Lokyitsang Y."/>
            <person name="Lokyitsang T."/>
            <person name="Lui A."/>
            <person name="Macdonald J."/>
            <person name="Major J."/>
            <person name="Marabella R."/>
            <person name="Maru K."/>
            <person name="Matthews C."/>
            <person name="McDonough S."/>
            <person name="Mehta T."/>
            <person name="Meldrim J."/>
            <person name="Melnikov A."/>
            <person name="Meneus L."/>
            <person name="Mihalev A."/>
            <person name="Mihova T."/>
            <person name="Miller K."/>
            <person name="Mittelman R."/>
            <person name="Mlenga V."/>
            <person name="Mulrain L."/>
            <person name="Munson G."/>
            <person name="Navidi A."/>
            <person name="Naylor J."/>
            <person name="Nguyen T."/>
            <person name="Nguyen N."/>
            <person name="Nguyen C."/>
            <person name="Nguyen T."/>
            <person name="Nicol R."/>
            <person name="Norbu N."/>
            <person name="Norbu C."/>
            <person name="Novod N."/>
            <person name="Nyima T."/>
            <person name="Olandt P."/>
            <person name="O'Neill B."/>
            <person name="O'Neill K."/>
            <person name="Osman S."/>
            <person name="Oyono L."/>
            <person name="Patti C."/>
            <person name="Perrin D."/>
            <person name="Phunkhang P."/>
            <person name="Pierre F."/>
            <person name="Priest M."/>
            <person name="Rachupka A."/>
            <person name="Raghuraman S."/>
            <person name="Rameau R."/>
            <person name="Ray V."/>
            <person name="Raymond C."/>
            <person name="Rege F."/>
            <person name="Rise C."/>
            <person name="Rogers J."/>
            <person name="Rogov P."/>
            <person name="Sahalie J."/>
            <person name="Settipalli S."/>
            <person name="Sharpe T."/>
            <person name="Shea T."/>
            <person name="Sheehan M."/>
            <person name="Sherpa N."/>
            <person name="Shi J."/>
            <person name="Shih D."/>
            <person name="Sloan J."/>
            <person name="Smith C."/>
            <person name="Sparrow T."/>
            <person name="Stalker J."/>
            <person name="Stange-Thomann N."/>
            <person name="Stavropoulos S."/>
            <person name="Stone C."/>
            <person name="Stone S."/>
            <person name="Sykes S."/>
            <person name="Tchuinga P."/>
            <person name="Tenzing P."/>
            <person name="Tesfaye S."/>
            <person name="Thoulutsang D."/>
            <person name="Thoulutsang Y."/>
            <person name="Topham K."/>
            <person name="Topping I."/>
            <person name="Tsamla T."/>
            <person name="Vassiliev H."/>
            <person name="Venkataraman V."/>
            <person name="Vo A."/>
            <person name="Wangchuk T."/>
            <person name="Wangdi T."/>
            <person name="Weiand M."/>
            <person name="Wilkinson J."/>
            <person name="Wilson A."/>
            <person name="Yadav S."/>
            <person name="Yang S."/>
            <person name="Yang X."/>
            <person name="Young G."/>
            <person name="Yu Q."/>
            <person name="Zainoun J."/>
            <person name="Zembek L."/>
            <person name="Zimmer A."/>
            <person name="Lander E.S."/>
        </authorList>
    </citation>
    <scope>NUCLEOTIDE SEQUENCE [LARGE SCALE GENOMIC DNA]</scope>
    <source>
        <strain evidence="1">Boxer</strain>
    </source>
</reference>